<protein>
    <submittedName>
        <fullName evidence="3">Uncharacterized protein</fullName>
    </submittedName>
</protein>
<evidence type="ECO:0000313" key="4">
    <source>
        <dbReference type="Proteomes" id="UP000029015"/>
    </source>
</evidence>
<feature type="compositionally biased region" description="Basic and acidic residues" evidence="1">
    <location>
        <begin position="166"/>
        <end position="224"/>
    </location>
</feature>
<dbReference type="AlphaFoldDB" id="A0A086Z113"/>
<feature type="region of interest" description="Disordered" evidence="1">
    <location>
        <begin position="166"/>
        <end position="230"/>
    </location>
</feature>
<feature type="transmembrane region" description="Helical" evidence="2">
    <location>
        <begin position="122"/>
        <end position="142"/>
    </location>
</feature>
<keyword evidence="2" id="KW-0812">Transmembrane</keyword>
<reference evidence="3 4" key="1">
    <citation type="submission" date="2014-03" db="EMBL/GenBank/DDBJ databases">
        <title>Genomics of Bifidobacteria.</title>
        <authorList>
            <person name="Ventura M."/>
            <person name="Milani C."/>
            <person name="Lugli G.A."/>
        </authorList>
    </citation>
    <scope>NUCLEOTIDE SEQUENCE [LARGE SCALE GENOMIC DNA]</scope>
    <source>
        <strain evidence="3 4">DSM 22766</strain>
    </source>
</reference>
<proteinExistence type="predicted"/>
<keyword evidence="4" id="KW-1185">Reference proteome</keyword>
<evidence type="ECO:0000256" key="2">
    <source>
        <dbReference type="SAM" id="Phobius"/>
    </source>
</evidence>
<dbReference type="EMBL" id="JGYK01000001">
    <property type="protein sequence ID" value="KFI40213.1"/>
    <property type="molecule type" value="Genomic_DNA"/>
</dbReference>
<dbReference type="OrthoDB" id="3231851at2"/>
<comment type="caution">
    <text evidence="3">The sequence shown here is derived from an EMBL/GenBank/DDBJ whole genome shotgun (WGS) entry which is preliminary data.</text>
</comment>
<dbReference type="Proteomes" id="UP000029015">
    <property type="component" value="Unassembled WGS sequence"/>
</dbReference>
<gene>
    <name evidence="3" type="ORF">BACT_0915</name>
</gene>
<evidence type="ECO:0000313" key="3">
    <source>
        <dbReference type="EMBL" id="KFI40213.1"/>
    </source>
</evidence>
<sequence length="230" mass="27808">MKGLILVASLLGDWLLYTFPLYQGLMELGEYDELMDRYGRVSKRRQTVSAWWWLIPIIKVHMERKRAVGILGELSKGRHEREKVMGFMHKATAWFYVALAGWLKMAVSAYELLEGFRLEPMIPMLIASVLLLTAAGIANVYYRISDRHRWNVEHRLRTAERPERISRRERERARERERDREREQAHERERARARDRELEREREREGAHERARERARERELERERRRSSKR</sequence>
<keyword evidence="2" id="KW-0472">Membrane</keyword>
<organism evidence="3 4">
    <name type="scientific">Bifidobacterium actinocoloniiforme DSM 22766</name>
    <dbReference type="NCBI Taxonomy" id="1437605"/>
    <lineage>
        <taxon>Bacteria</taxon>
        <taxon>Bacillati</taxon>
        <taxon>Actinomycetota</taxon>
        <taxon>Actinomycetes</taxon>
        <taxon>Bifidobacteriales</taxon>
        <taxon>Bifidobacteriaceae</taxon>
        <taxon>Bifidobacterium</taxon>
    </lineage>
</organism>
<evidence type="ECO:0000256" key="1">
    <source>
        <dbReference type="SAM" id="MobiDB-lite"/>
    </source>
</evidence>
<feature type="transmembrane region" description="Helical" evidence="2">
    <location>
        <begin position="91"/>
        <end position="110"/>
    </location>
</feature>
<accession>A0A086Z113</accession>
<dbReference type="RefSeq" id="WP_051905298.1">
    <property type="nucleotide sequence ID" value="NZ_CP011786.1"/>
</dbReference>
<dbReference type="eggNOG" id="ENOG50348WF">
    <property type="taxonomic scope" value="Bacteria"/>
</dbReference>
<keyword evidence="2" id="KW-1133">Transmembrane helix</keyword>
<name>A0A086Z113_9BIFI</name>